<evidence type="ECO:0000256" key="11">
    <source>
        <dbReference type="ARBA" id="ARBA00023280"/>
    </source>
</evidence>
<keyword evidence="2 12" id="KW-0945">Host-virus interaction</keyword>
<evidence type="ECO:0000313" key="14">
    <source>
        <dbReference type="EMBL" id="BAO73959.1"/>
    </source>
</evidence>
<keyword evidence="11 12" id="KW-0899">Viral immunoevasion</keyword>
<protein>
    <recommendedName>
        <fullName evidence="12">Non-structural protein 1</fullName>
        <shortName evidence="12">NSP1</shortName>
    </recommendedName>
    <alternativeName>
        <fullName evidence="12">NCVP2</fullName>
    </alternativeName>
    <alternativeName>
        <fullName evidence="12">Non-structural RNA-binding protein 53</fullName>
        <shortName evidence="12">NS53</shortName>
    </alternativeName>
</protein>
<comment type="subunit">
    <text evidence="12">Interacts (via C-terminus) with host IRF3; this interaction leads to IRF3 degradation. Interacts with host IRF7; this interaction leads to IRF7 degradation. Interacts with host CUL1 and CUL3.</text>
</comment>
<evidence type="ECO:0000256" key="6">
    <source>
        <dbReference type="ARBA" id="ARBA00022884"/>
    </source>
</evidence>
<dbReference type="GO" id="GO:0030430">
    <property type="term" value="C:host cell cytoplasm"/>
    <property type="evidence" value="ECO:0007669"/>
    <property type="project" value="UniProtKB-UniRule"/>
</dbReference>
<dbReference type="GO" id="GO:0039548">
    <property type="term" value="P:symbiont-mediated suppression of host cytoplasmic pattern recognition receptor signaling pathway via inhibition of IRF3 activity"/>
    <property type="evidence" value="ECO:0007669"/>
    <property type="project" value="UniProtKB-UniRule"/>
</dbReference>
<comment type="domain">
    <text evidence="12">The integrity of the zinc-binding domain in NSP1 is important for degradation of host IRF3.</text>
</comment>
<dbReference type="GO" id="GO:0044163">
    <property type="term" value="C:host cytoskeleton"/>
    <property type="evidence" value="ECO:0007669"/>
    <property type="project" value="UniProtKB-SubCell"/>
</dbReference>
<dbReference type="Pfam" id="PF00981">
    <property type="entry name" value="Rota_NS53"/>
    <property type="match status" value="1"/>
</dbReference>
<evidence type="ECO:0000256" key="8">
    <source>
        <dbReference type="ARBA" id="ARBA00023111"/>
    </source>
</evidence>
<sequence length="395" mass="45999">MASSYREMLYWFGKNVDRKLPSVNTNGWRKRRSKKNGVCLNCLDECRLSVCNACGIKHVCENCVSSECFLEAKNEFNVYRWLSFDDEPSQMVLIESWIAYKNYFLTKFNYKYSTQAKILDMNKNQKFQLNEGKKKALSVPITAQYFKFSLFGKIHIHFGTILTNKIQPWLQLSELNIGYLQSLNVDRCAELLATKGSFAVNVMRTACITKIACKRPISEGDYVVEAYLEKDGWIMEWKFAAVIGRKKIPVPQSLAMKYFLKSIDTELFYYAHSRCHPLSACPRWNQGLRIFSVSTIDIVFRRQFMNEIVEWFELFSQYIGVHYDFITDCVCDESAIAIFKKEIEEYIENGKRITLNSILPEEHAAFRHILNLRKSLMLAIDMALLRIRSQSMGVL</sequence>
<comment type="caution">
    <text evidence="12">Lacks conserved residue(s) required for the propagation of feature annotation.</text>
</comment>
<dbReference type="GO" id="GO:0046872">
    <property type="term" value="F:metal ion binding"/>
    <property type="evidence" value="ECO:0007669"/>
    <property type="project" value="UniProtKB-UniRule"/>
</dbReference>
<accession>A0A060NDY1</accession>
<feature type="region of interest" description="Interaction with host IRF3" evidence="12">
    <location>
        <begin position="269"/>
        <end position="395"/>
    </location>
</feature>
<gene>
    <name evidence="14" type="primary">NSP1</name>
</gene>
<dbReference type="GO" id="GO:0039557">
    <property type="term" value="P:symbiont-mediated suppression of host cytoplasmic pattern recognition receptor signaling pathway via inhibition of IRF7 activity"/>
    <property type="evidence" value="ECO:0007669"/>
    <property type="project" value="UniProtKB-UniRule"/>
</dbReference>
<keyword evidence="8 12" id="KW-1037">Host cytoskeleton</keyword>
<keyword evidence="5 12" id="KW-1093">Inhibition of host IRF7 by virus</keyword>
<evidence type="ECO:0000256" key="7">
    <source>
        <dbReference type="ARBA" id="ARBA00022931"/>
    </source>
</evidence>
<evidence type="ECO:0000256" key="4">
    <source>
        <dbReference type="ARBA" id="ARBA00022723"/>
    </source>
</evidence>
<keyword evidence="3 12" id="KW-1090">Inhibition of host innate immune response by virus</keyword>
<organism evidence="14 15">
    <name type="scientific">Bovine rotavirus C</name>
    <dbReference type="NCBI Taxonomy" id="31588"/>
    <lineage>
        <taxon>Viruses</taxon>
        <taxon>Riboviria</taxon>
        <taxon>Orthornavirae</taxon>
        <taxon>Duplornaviricota</taxon>
        <taxon>Resentoviricetes</taxon>
        <taxon>Reovirales</taxon>
        <taxon>Sedoreoviridae</taxon>
        <taxon>Rotavirus</taxon>
        <taxon>Rotavirus tritogastroenteritidis</taxon>
        <taxon>Rotavirus C</taxon>
    </lineage>
</organism>
<keyword evidence="7 12" id="KW-1092">Inhibition of host IRF3 by virus</keyword>
<dbReference type="Proteomes" id="UP000118151">
    <property type="component" value="Genome"/>
</dbReference>
<dbReference type="HAMAP" id="MF_04088">
    <property type="entry name" value="ROTA_NSP1"/>
    <property type="match status" value="1"/>
</dbReference>
<evidence type="ECO:0000313" key="13">
    <source>
        <dbReference type="EMBL" id="BAO73958.1"/>
    </source>
</evidence>
<proteinExistence type="inferred from homology"/>
<dbReference type="InterPro" id="IPR002148">
    <property type="entry name" value="Rotavirus_NSP1"/>
</dbReference>
<comment type="function">
    <text evidence="12">Plays a role in the inhibition of host innate immunity by inducing the degradation of key host factors required to activate interferon production such as IRF3, IRF5 or IRF7. Associates with components of cullin RING ligases (CRLs) including CUL1 or CUL3, which are essential multisubunit ubiquitination complexes, to modulate their activities.</text>
</comment>
<evidence type="ECO:0000256" key="9">
    <source>
        <dbReference type="ARBA" id="ARBA00023200"/>
    </source>
</evidence>
<dbReference type="EMBL" id="AB874644">
    <property type="protein sequence ID" value="BAO73959.1"/>
    <property type="molecule type" value="Genomic_RNA"/>
</dbReference>
<reference evidence="15 16" key="1">
    <citation type="journal article" date="2014" name="J. Gen. Virol.">
        <title>Whole-genome analysis of bovine rotavirus species C isolates obtained in Yamagata, Japan, 2003-2010.</title>
        <authorList>
            <person name="Mawatari T."/>
            <person name="Hirano K."/>
            <person name="Tsunemitsu H."/>
            <person name="Suzuki T."/>
        </authorList>
    </citation>
    <scope>NUCLEOTIDE SEQUENCE [LARGE SCALE GENOMIC DNA]</scope>
    <source>
        <strain evidence="13">Y/1/04</strain>
        <strain evidence="14">Y/2/04</strain>
    </source>
</reference>
<keyword evidence="10 12" id="KW-0922">Interferon antiviral system evasion</keyword>
<comment type="subcellular location">
    <subcellularLocation>
        <location evidence="12">Host cytoplasm</location>
        <location evidence="12">Host cytoskeleton</location>
    </subcellularLocation>
</comment>
<evidence type="ECO:0000313" key="15">
    <source>
        <dbReference type="Proteomes" id="UP000118151"/>
    </source>
</evidence>
<evidence type="ECO:0000256" key="3">
    <source>
        <dbReference type="ARBA" id="ARBA00022632"/>
    </source>
</evidence>
<dbReference type="Proteomes" id="UP000147363">
    <property type="component" value="Genome"/>
</dbReference>
<keyword evidence="6 12" id="KW-0694">RNA-binding</keyword>
<evidence type="ECO:0000256" key="12">
    <source>
        <dbReference type="HAMAP-Rule" id="MF_04088"/>
    </source>
</evidence>
<evidence type="ECO:0000313" key="16">
    <source>
        <dbReference type="Proteomes" id="UP000147363"/>
    </source>
</evidence>
<evidence type="ECO:0000256" key="10">
    <source>
        <dbReference type="ARBA" id="ARBA00023258"/>
    </source>
</evidence>
<name>A0A060NDY1_9REOV</name>
<dbReference type="GO" id="GO:0003723">
    <property type="term" value="F:RNA binding"/>
    <property type="evidence" value="ECO:0007669"/>
    <property type="project" value="UniProtKB-UniRule"/>
</dbReference>
<keyword evidence="4 12" id="KW-0479">Metal-binding</keyword>
<comment type="similarity">
    <text evidence="12">Belongs to the rotavirus NSP1 family.</text>
</comment>
<keyword evidence="9 12" id="KW-1035">Host cytoplasm</keyword>
<dbReference type="EMBL" id="AB874643">
    <property type="protein sequence ID" value="BAO73958.1"/>
    <property type="molecule type" value="Genomic_RNA"/>
</dbReference>
<evidence type="ECO:0000256" key="5">
    <source>
        <dbReference type="ARBA" id="ARBA00022811"/>
    </source>
</evidence>
<keyword evidence="1 12" id="KW-1113">Inhibition of host RLR pathway by virus</keyword>
<evidence type="ECO:0000256" key="1">
    <source>
        <dbReference type="ARBA" id="ARBA00022482"/>
    </source>
</evidence>
<evidence type="ECO:0000256" key="2">
    <source>
        <dbReference type="ARBA" id="ARBA00022581"/>
    </source>
</evidence>